<keyword evidence="1" id="KW-0732">Signal</keyword>
<reference evidence="2 3" key="1">
    <citation type="submission" date="2023-07" db="EMBL/GenBank/DDBJ databases">
        <authorList>
            <person name="Peeters C."/>
        </authorList>
    </citation>
    <scope>NUCLEOTIDE SEQUENCE [LARGE SCALE GENOMIC DNA]</scope>
    <source>
        <strain evidence="2 3">LMG 18095</strain>
    </source>
</reference>
<gene>
    <name evidence="2" type="ORF">LMG18095_04538</name>
</gene>
<proteinExistence type="predicted"/>
<protein>
    <recommendedName>
        <fullName evidence="4">Type IV pilus biogenesis protein PilP</fullName>
    </recommendedName>
</protein>
<dbReference type="EMBL" id="CATZAR010000023">
    <property type="protein sequence ID" value="CAJ0807021.1"/>
    <property type="molecule type" value="Genomic_DNA"/>
</dbReference>
<evidence type="ECO:0008006" key="4">
    <source>
        <dbReference type="Google" id="ProtNLM"/>
    </source>
</evidence>
<dbReference type="RefSeq" id="WP_316852206.1">
    <property type="nucleotide sequence ID" value="NZ_CATZAR010000023.1"/>
</dbReference>
<feature type="signal peptide" evidence="1">
    <location>
        <begin position="1"/>
        <end position="21"/>
    </location>
</feature>
<keyword evidence="3" id="KW-1185">Reference proteome</keyword>
<dbReference type="Proteomes" id="UP001189773">
    <property type="component" value="Unassembled WGS sequence"/>
</dbReference>
<organism evidence="2 3">
    <name type="scientific">Ralstonia thomasii</name>
    <dbReference type="NCBI Taxonomy" id="3058596"/>
    <lineage>
        <taxon>Bacteria</taxon>
        <taxon>Pseudomonadati</taxon>
        <taxon>Pseudomonadota</taxon>
        <taxon>Betaproteobacteria</taxon>
        <taxon>Burkholderiales</taxon>
        <taxon>Burkholderiaceae</taxon>
        <taxon>Ralstonia</taxon>
    </lineage>
</organism>
<comment type="caution">
    <text evidence="2">The sequence shown here is derived from an EMBL/GenBank/DDBJ whole genome shotgun (WGS) entry which is preliminary data.</text>
</comment>
<sequence>MKPISILFLLACCVATASASAQTDISTVGQIEKLESDLTIKRLNDELLKPAGGGAGAVAPAQGGNLQAAPQLSSQPVVHERPYVSPVYGMTGHDGAMEYHGVLFVNGTSYPISQGTRVAGYRVAKLTKTGAELVSEARGSKGARVWAPTRM</sequence>
<evidence type="ECO:0000313" key="3">
    <source>
        <dbReference type="Proteomes" id="UP001189773"/>
    </source>
</evidence>
<evidence type="ECO:0000256" key="1">
    <source>
        <dbReference type="SAM" id="SignalP"/>
    </source>
</evidence>
<evidence type="ECO:0000313" key="2">
    <source>
        <dbReference type="EMBL" id="CAJ0807021.1"/>
    </source>
</evidence>
<name>A0ABM9JWV6_9RALS</name>
<feature type="chain" id="PRO_5045824642" description="Type IV pilus biogenesis protein PilP" evidence="1">
    <location>
        <begin position="22"/>
        <end position="151"/>
    </location>
</feature>
<accession>A0ABM9JWV6</accession>